<dbReference type="Pfam" id="PF04266">
    <property type="entry name" value="ASCH"/>
    <property type="match status" value="1"/>
</dbReference>
<accession>A0A1Z4KUY4</accession>
<evidence type="ECO:0000313" key="2">
    <source>
        <dbReference type="EMBL" id="BAY72826.1"/>
    </source>
</evidence>
<organism evidence="2 3">
    <name type="scientific">Trichormus variabilis NIES-23</name>
    <dbReference type="NCBI Taxonomy" id="1973479"/>
    <lineage>
        <taxon>Bacteria</taxon>
        <taxon>Bacillati</taxon>
        <taxon>Cyanobacteriota</taxon>
        <taxon>Cyanophyceae</taxon>
        <taxon>Nostocales</taxon>
        <taxon>Nostocaceae</taxon>
        <taxon>Trichormus</taxon>
    </lineage>
</organism>
<geneLocation type="plasmid" evidence="2">
    <name>plasmid1</name>
</geneLocation>
<gene>
    <name evidence="2" type="ORF">NIES23_56540</name>
</gene>
<dbReference type="EMBL" id="AP018217">
    <property type="protein sequence ID" value="BAY72826.1"/>
    <property type="molecule type" value="Genomic_DNA"/>
</dbReference>
<feature type="domain" description="ASCH" evidence="1">
    <location>
        <begin position="4"/>
        <end position="92"/>
    </location>
</feature>
<reference evidence="2 3" key="1">
    <citation type="submission" date="2017-06" db="EMBL/GenBank/DDBJ databases">
        <title>Genome sequencing of cyanobaciteial culture collection at National Institute for Environmental Studies (NIES).</title>
        <authorList>
            <person name="Hirose Y."/>
            <person name="Shimura Y."/>
            <person name="Fujisawa T."/>
            <person name="Nakamura Y."/>
            <person name="Kawachi M."/>
        </authorList>
    </citation>
    <scope>NUCLEOTIDE SEQUENCE [LARGE SCALE GENOMIC DNA]</scope>
    <source>
        <strain evidence="2 3">NIES-23</strain>
        <plasmid evidence="3">Plasmid Plasmid1 dna</plasmid>
    </source>
</reference>
<dbReference type="SUPFAM" id="SSF88697">
    <property type="entry name" value="PUA domain-like"/>
    <property type="match status" value="1"/>
</dbReference>
<sequence length="130" mass="14593">MKALTVRQPWAWAIIYANKDIENRGWAIHYRGDILIHSAKGCTKKEYLQAQEFCQSIGVSIPELDSLSRGEIIGVVRVVGCQFSETAASWGMPQQFHWHLTNPRAITPIPYIGQLGLFDVPDELVQEAVA</sequence>
<dbReference type="InterPro" id="IPR007374">
    <property type="entry name" value="ASCH_domain"/>
</dbReference>
<dbReference type="Proteomes" id="UP000217507">
    <property type="component" value="Plasmid Plasmid1 dna"/>
</dbReference>
<dbReference type="CDD" id="cd06554">
    <property type="entry name" value="ASCH_ASC-1_like"/>
    <property type="match status" value="1"/>
</dbReference>
<evidence type="ECO:0000313" key="3">
    <source>
        <dbReference type="Proteomes" id="UP000217507"/>
    </source>
</evidence>
<proteinExistence type="predicted"/>
<dbReference type="InterPro" id="IPR015947">
    <property type="entry name" value="PUA-like_sf"/>
</dbReference>
<protein>
    <recommendedName>
        <fullName evidence="1">ASCH domain-containing protein</fullName>
    </recommendedName>
</protein>
<dbReference type="AlphaFoldDB" id="A0A1Z4KUY4"/>
<dbReference type="Gene3D" id="2.30.130.30">
    <property type="entry name" value="Hypothetical protein"/>
    <property type="match status" value="1"/>
</dbReference>
<name>A0A1Z4KUY4_ANAVA</name>
<evidence type="ECO:0000259" key="1">
    <source>
        <dbReference type="Pfam" id="PF04266"/>
    </source>
</evidence>
<keyword evidence="2" id="KW-0614">Plasmid</keyword>